<keyword evidence="3" id="KW-1185">Reference proteome</keyword>
<dbReference type="AlphaFoldDB" id="A0A8S1R0V2"/>
<protein>
    <recommendedName>
        <fullName evidence="4">Transmembrane protein</fullName>
    </recommendedName>
</protein>
<evidence type="ECO:0000256" key="1">
    <source>
        <dbReference type="SAM" id="SignalP"/>
    </source>
</evidence>
<evidence type="ECO:0000313" key="3">
    <source>
        <dbReference type="Proteomes" id="UP000692954"/>
    </source>
</evidence>
<feature type="signal peptide" evidence="1">
    <location>
        <begin position="1"/>
        <end position="17"/>
    </location>
</feature>
<feature type="chain" id="PRO_5035894521" description="Transmembrane protein" evidence="1">
    <location>
        <begin position="18"/>
        <end position="1076"/>
    </location>
</feature>
<accession>A0A8S1R0V2</accession>
<evidence type="ECO:0000313" key="2">
    <source>
        <dbReference type="EMBL" id="CAD8121115.1"/>
    </source>
</evidence>
<gene>
    <name evidence="2" type="ORF">PSON_ATCC_30995.1.T1300043</name>
</gene>
<name>A0A8S1R0V2_9CILI</name>
<organism evidence="2 3">
    <name type="scientific">Paramecium sonneborni</name>
    <dbReference type="NCBI Taxonomy" id="65129"/>
    <lineage>
        <taxon>Eukaryota</taxon>
        <taxon>Sar</taxon>
        <taxon>Alveolata</taxon>
        <taxon>Ciliophora</taxon>
        <taxon>Intramacronucleata</taxon>
        <taxon>Oligohymenophorea</taxon>
        <taxon>Peniculida</taxon>
        <taxon>Parameciidae</taxon>
        <taxon>Paramecium</taxon>
    </lineage>
</organism>
<evidence type="ECO:0008006" key="4">
    <source>
        <dbReference type="Google" id="ProtNLM"/>
    </source>
</evidence>
<comment type="caution">
    <text evidence="2">The sequence shown here is derived from an EMBL/GenBank/DDBJ whole genome shotgun (WGS) entry which is preliminary data.</text>
</comment>
<dbReference type="OrthoDB" id="298130at2759"/>
<keyword evidence="1" id="KW-0732">Signal</keyword>
<sequence length="1076" mass="127266">MIKIYFFIVLFTTLIKGCSYLQNDAMKIISTPKEVINIQFTSIFKFNQYIKITLISDDDKFVIVKPIELTEKLQIKSLENNQVISYKFYKTKSSRDPLHFMAILVQSNDHYIVEYNSHIYSSLPQIDSITERIDQLNSICYDIIQVDSIFIVDCQMEDQDYFSIGQDKFIPIQKAKSQQRKLDQIDNYILRCTVIELELYIYEQNTVQFLKILDQNTMSELLRKENFKLEIRDFKTHTNGQFSILNAYGELIILEYNRDDNQWVLIENLDTKTQNAIGYDIDIETNQYVVIQEEILYFKSKTNQEYSVNVVLNEKSSVYLTKNYILFQKSDILILYDQKLEKLYSILMDQSKYRITSNPNFDSIIALGDTEIYRYTINSDYYLQFKSDNLQEQYSQIQIVQGLSPTKCQVTISYKVISTDTMEMFQTQEASALFAYGVNLDERVAQFQPVYQGPNLHYEFYNNDILKVQVNNHLDVEIVNLDSKDIVYRKAISNLNPQQIYFIQQKQNLDIEGFKCENISQTKINCNIWFEKITFLKLEDSSKQIWWMNQDGLYFANLNDKSVNIYYLSNYEKQFEQFQVIELQTQGNSLNTDGIHLFILVEKDVEIYTINSKEWKKLSIDFKGVSQVFSSPYQKDIVFIYDDIKLSLYSLQYQKLSLIWFTSFESKEVIKIAIAHYYFSILIKIQEVYEILVFNIENEGHIYFQRKLSLYHHAKADISFFDSNYFNDQIYIAGTHDITGKQEILVYKMAQVSLNSQFMILNITSSLISAANNFLFINDFSAQKFYSYFLDGNYFVSTAFDTSYQQQTYNKDIQLQGKVSNTDFNRLIKEVPISIINSGTQLFGIKKQLNFTYDKDENRSHCFETGQSWYNGQAFDIELQEPYGDIEYQKTLIKQTETIQSSESIMEFDLNTLVQLIQNKIILINKADFQTTQFSLDNKYTFNHILYIKDNLIYEEAISNDQYLLKLIYYQNSQFYLKEGEITYNYKIKKAYQHQDRFFIWILNYVIAYDTKVDCLDLNQYQVIKRIFPLSDPESIEILHIKDQIYYFFSISFSGQLEIIAYEIIKTSQKNFFFGI</sequence>
<dbReference type="Proteomes" id="UP000692954">
    <property type="component" value="Unassembled WGS sequence"/>
</dbReference>
<dbReference type="EMBL" id="CAJJDN010000130">
    <property type="protein sequence ID" value="CAD8121115.1"/>
    <property type="molecule type" value="Genomic_DNA"/>
</dbReference>
<reference evidence="2" key="1">
    <citation type="submission" date="2021-01" db="EMBL/GenBank/DDBJ databases">
        <authorList>
            <consortium name="Genoscope - CEA"/>
            <person name="William W."/>
        </authorList>
    </citation>
    <scope>NUCLEOTIDE SEQUENCE</scope>
</reference>
<proteinExistence type="predicted"/>